<dbReference type="AlphaFoldDB" id="A0A644Y1R5"/>
<dbReference type="EMBL" id="VSSQ01003705">
    <property type="protein sequence ID" value="MPM21958.1"/>
    <property type="molecule type" value="Genomic_DNA"/>
</dbReference>
<name>A0A644Y1R5_9ZZZZ</name>
<accession>A0A644Y1R5</accession>
<sequence>MLRKYLGNDRGIKFDRLFDQIQDGLLFDRLVDMINGGIIILSVRTAEDLHPCQSLACAFPFTENRNLILKHDFLFQVRLIKEGNRYDGIFDG</sequence>
<comment type="caution">
    <text evidence="1">The sequence shown here is derived from an EMBL/GenBank/DDBJ whole genome shotgun (WGS) entry which is preliminary data.</text>
</comment>
<gene>
    <name evidence="1" type="ORF">SDC9_68408</name>
</gene>
<evidence type="ECO:0000313" key="1">
    <source>
        <dbReference type="EMBL" id="MPM21958.1"/>
    </source>
</evidence>
<organism evidence="1">
    <name type="scientific">bioreactor metagenome</name>
    <dbReference type="NCBI Taxonomy" id="1076179"/>
    <lineage>
        <taxon>unclassified sequences</taxon>
        <taxon>metagenomes</taxon>
        <taxon>ecological metagenomes</taxon>
    </lineage>
</organism>
<protein>
    <submittedName>
        <fullName evidence="1">Uncharacterized protein</fullName>
    </submittedName>
</protein>
<proteinExistence type="predicted"/>
<reference evidence="1" key="1">
    <citation type="submission" date="2019-08" db="EMBL/GenBank/DDBJ databases">
        <authorList>
            <person name="Kucharzyk K."/>
            <person name="Murdoch R.W."/>
            <person name="Higgins S."/>
            <person name="Loffler F."/>
        </authorList>
    </citation>
    <scope>NUCLEOTIDE SEQUENCE</scope>
</reference>